<dbReference type="EMBL" id="CM042018">
    <property type="protein sequence ID" value="KAI3827585.1"/>
    <property type="molecule type" value="Genomic_DNA"/>
</dbReference>
<proteinExistence type="predicted"/>
<organism evidence="1 2">
    <name type="scientific">Smallanthus sonchifolius</name>
    <dbReference type="NCBI Taxonomy" id="185202"/>
    <lineage>
        <taxon>Eukaryota</taxon>
        <taxon>Viridiplantae</taxon>
        <taxon>Streptophyta</taxon>
        <taxon>Embryophyta</taxon>
        <taxon>Tracheophyta</taxon>
        <taxon>Spermatophyta</taxon>
        <taxon>Magnoliopsida</taxon>
        <taxon>eudicotyledons</taxon>
        <taxon>Gunneridae</taxon>
        <taxon>Pentapetalae</taxon>
        <taxon>asterids</taxon>
        <taxon>campanulids</taxon>
        <taxon>Asterales</taxon>
        <taxon>Asteraceae</taxon>
        <taxon>Asteroideae</taxon>
        <taxon>Heliantheae alliance</taxon>
        <taxon>Millerieae</taxon>
        <taxon>Smallanthus</taxon>
    </lineage>
</organism>
<gene>
    <name evidence="1" type="ORF">L1987_01663</name>
</gene>
<reference evidence="1 2" key="2">
    <citation type="journal article" date="2022" name="Mol. Ecol. Resour.">
        <title>The genomes of chicory, endive, great burdock and yacon provide insights into Asteraceae paleo-polyploidization history and plant inulin production.</title>
        <authorList>
            <person name="Fan W."/>
            <person name="Wang S."/>
            <person name="Wang H."/>
            <person name="Wang A."/>
            <person name="Jiang F."/>
            <person name="Liu H."/>
            <person name="Zhao H."/>
            <person name="Xu D."/>
            <person name="Zhang Y."/>
        </authorList>
    </citation>
    <scope>NUCLEOTIDE SEQUENCE [LARGE SCALE GENOMIC DNA]</scope>
    <source>
        <strain evidence="2">cv. Yunnan</strain>
        <tissue evidence="1">Leaves</tissue>
    </source>
</reference>
<comment type="caution">
    <text evidence="1">The sequence shown here is derived from an EMBL/GenBank/DDBJ whole genome shotgun (WGS) entry which is preliminary data.</text>
</comment>
<name>A0ACB9K5X5_9ASTR</name>
<accession>A0ACB9K5X5</accession>
<sequence length="68" mass="7714">MLDSLLKLASTVNPQLKQTIDAAMVLYATQRESNKRVKLGWVNARCLCQPGSTECGYYMLKFMQEIVD</sequence>
<reference evidence="2" key="1">
    <citation type="journal article" date="2022" name="Mol. Ecol. Resour.">
        <title>The genomes of chicory, endive, great burdock and yacon provide insights into Asteraceae palaeo-polyploidization history and plant inulin production.</title>
        <authorList>
            <person name="Fan W."/>
            <person name="Wang S."/>
            <person name="Wang H."/>
            <person name="Wang A."/>
            <person name="Jiang F."/>
            <person name="Liu H."/>
            <person name="Zhao H."/>
            <person name="Xu D."/>
            <person name="Zhang Y."/>
        </authorList>
    </citation>
    <scope>NUCLEOTIDE SEQUENCE [LARGE SCALE GENOMIC DNA]</scope>
    <source>
        <strain evidence="2">cv. Yunnan</strain>
    </source>
</reference>
<protein>
    <submittedName>
        <fullName evidence="1">Uncharacterized protein</fullName>
    </submittedName>
</protein>
<keyword evidence="2" id="KW-1185">Reference proteome</keyword>
<dbReference type="Proteomes" id="UP001056120">
    <property type="component" value="Linkage Group LG01"/>
</dbReference>
<evidence type="ECO:0000313" key="2">
    <source>
        <dbReference type="Proteomes" id="UP001056120"/>
    </source>
</evidence>
<evidence type="ECO:0000313" key="1">
    <source>
        <dbReference type="EMBL" id="KAI3827585.1"/>
    </source>
</evidence>